<gene>
    <name evidence="1" type="ORF">ACFQO7_26545</name>
</gene>
<evidence type="ECO:0008006" key="3">
    <source>
        <dbReference type="Google" id="ProtNLM"/>
    </source>
</evidence>
<accession>A0ABW2H4X9</accession>
<comment type="caution">
    <text evidence="1">The sequence shown here is derived from an EMBL/GenBank/DDBJ whole genome shotgun (WGS) entry which is preliminary data.</text>
</comment>
<name>A0ABW2H4X9_9ACTN</name>
<protein>
    <recommendedName>
        <fullName evidence="3">DUF2510 domain-containing protein</fullName>
    </recommendedName>
</protein>
<keyword evidence="2" id="KW-1185">Reference proteome</keyword>
<evidence type="ECO:0000313" key="2">
    <source>
        <dbReference type="Proteomes" id="UP001596392"/>
    </source>
</evidence>
<reference evidence="2" key="1">
    <citation type="journal article" date="2019" name="Int. J. Syst. Evol. Microbiol.">
        <title>The Global Catalogue of Microorganisms (GCM) 10K type strain sequencing project: providing services to taxonomists for standard genome sequencing and annotation.</title>
        <authorList>
            <consortium name="The Broad Institute Genomics Platform"/>
            <consortium name="The Broad Institute Genome Sequencing Center for Infectious Disease"/>
            <person name="Wu L."/>
            <person name="Ma J."/>
        </authorList>
    </citation>
    <scope>NUCLEOTIDE SEQUENCE [LARGE SCALE GENOMIC DNA]</scope>
    <source>
        <strain evidence="2">CGMCC 1.9106</strain>
    </source>
</reference>
<proteinExistence type="predicted"/>
<dbReference type="RefSeq" id="WP_376808921.1">
    <property type="nucleotide sequence ID" value="NZ_JBHTAC010000033.1"/>
</dbReference>
<dbReference type="EMBL" id="JBHTAC010000033">
    <property type="protein sequence ID" value="MFC7246052.1"/>
    <property type="molecule type" value="Genomic_DNA"/>
</dbReference>
<evidence type="ECO:0000313" key="1">
    <source>
        <dbReference type="EMBL" id="MFC7246052.1"/>
    </source>
</evidence>
<sequence length="96" mass="10602">MSRLRPHWEIVTDGPVRPGALAHRYAGHAWSTTRVVFGRDEQVRHHTLVPACHTPEPEQPPTSDARSYSAGWALHRGAVACTAPQCFPADSEEPKP</sequence>
<organism evidence="1 2">
    <name type="scientific">Catellatospora aurea</name>
    <dbReference type="NCBI Taxonomy" id="1337874"/>
    <lineage>
        <taxon>Bacteria</taxon>
        <taxon>Bacillati</taxon>
        <taxon>Actinomycetota</taxon>
        <taxon>Actinomycetes</taxon>
        <taxon>Micromonosporales</taxon>
        <taxon>Micromonosporaceae</taxon>
        <taxon>Catellatospora</taxon>
    </lineage>
</organism>
<dbReference type="Proteomes" id="UP001596392">
    <property type="component" value="Unassembled WGS sequence"/>
</dbReference>